<dbReference type="GO" id="GO:0015271">
    <property type="term" value="F:outward rectifier potassium channel activity"/>
    <property type="evidence" value="ECO:0007669"/>
    <property type="project" value="TreeGrafter"/>
</dbReference>
<evidence type="ECO:0000256" key="5">
    <source>
        <dbReference type="SAM" id="Phobius"/>
    </source>
</evidence>
<evidence type="ECO:0000256" key="4">
    <source>
        <dbReference type="ARBA" id="ARBA00023136"/>
    </source>
</evidence>
<keyword evidence="2 5" id="KW-0812">Transmembrane</keyword>
<dbReference type="Proteomes" id="UP000440578">
    <property type="component" value="Unassembled WGS sequence"/>
</dbReference>
<evidence type="ECO:0000256" key="1">
    <source>
        <dbReference type="ARBA" id="ARBA00004141"/>
    </source>
</evidence>
<dbReference type="PANTHER" id="PTHR11003">
    <property type="entry name" value="POTASSIUM CHANNEL, SUBFAMILY K"/>
    <property type="match status" value="1"/>
</dbReference>
<accession>A0A6A4VT26</accession>
<sequence>MPTISADDLNTYFVSVGPRVTGEIAGLGDVPEVACRLPRVGACALQLSPLSLGELRAIVFGLSSSSACGDDGISIHMFRMSFDSIGEVRYCLSVYGGTSKENLCRVQKVLNYAAKVVFGRRKYDHASDLLRRLEWLSADQLVSYHTLSLLHKVRRSGEPEELAAGLATVAEARGRDRDVVTRQDHLLHVPRCRTEMGRRRFQCRGPAAYNALPPDLPRLPPHLFGCRLRRHLRRALTAAGETAAHRPKPGGEDALPDVETDCAALQTTAGRLGGCRSPRWLAGWSRAPLRSPYRVPAARPLTELERPASLAGRPAVVRAASMHAPAAGARSAGCCGRLRLNEDNSRFVLLGAALLLYLLAGAALFQWAERDHELNAQRAYRSLYEQFRRNLTAGGSPSLSDVERLLAAHLTADRLGLLHHRAQWDLAGSFHFCCTVVSTIGEPAVAAAH</sequence>
<feature type="transmembrane region" description="Helical" evidence="5">
    <location>
        <begin position="347"/>
        <end position="368"/>
    </location>
</feature>
<keyword evidence="7" id="KW-1185">Reference proteome</keyword>
<evidence type="ECO:0000256" key="2">
    <source>
        <dbReference type="ARBA" id="ARBA00022692"/>
    </source>
</evidence>
<dbReference type="SUPFAM" id="SSF81324">
    <property type="entry name" value="Voltage-gated potassium channels"/>
    <property type="match status" value="1"/>
</dbReference>
<proteinExistence type="predicted"/>
<dbReference type="OrthoDB" id="297496at2759"/>
<keyword evidence="6" id="KW-0813">Transport</keyword>
<dbReference type="PANTHER" id="PTHR11003:SF345">
    <property type="entry name" value="TWIK FAMILY OF POTASSIUM CHANNELS PROTEIN 18"/>
    <property type="match status" value="1"/>
</dbReference>
<dbReference type="GO" id="GO:0030322">
    <property type="term" value="P:stabilization of membrane potential"/>
    <property type="evidence" value="ECO:0007669"/>
    <property type="project" value="TreeGrafter"/>
</dbReference>
<dbReference type="GO" id="GO:0022841">
    <property type="term" value="F:potassium ion leak channel activity"/>
    <property type="evidence" value="ECO:0007669"/>
    <property type="project" value="TreeGrafter"/>
</dbReference>
<name>A0A6A4VT26_AMPAM</name>
<comment type="subcellular location">
    <subcellularLocation>
        <location evidence="1">Membrane</location>
        <topology evidence="1">Multi-pass membrane protein</topology>
    </subcellularLocation>
</comment>
<dbReference type="AlphaFoldDB" id="A0A6A4VT26"/>
<gene>
    <name evidence="6" type="primary">KCNK13</name>
    <name evidence="6" type="ORF">FJT64_004673</name>
</gene>
<dbReference type="InterPro" id="IPR003280">
    <property type="entry name" value="2pore_dom_K_chnl"/>
</dbReference>
<evidence type="ECO:0000256" key="3">
    <source>
        <dbReference type="ARBA" id="ARBA00022989"/>
    </source>
</evidence>
<dbReference type="Gene3D" id="1.10.287.70">
    <property type="match status" value="1"/>
</dbReference>
<protein>
    <submittedName>
        <fullName evidence="6">Potassium channel subfamily K member 13</fullName>
    </submittedName>
</protein>
<keyword evidence="6" id="KW-0406">Ion transport</keyword>
<evidence type="ECO:0000313" key="6">
    <source>
        <dbReference type="EMBL" id="KAF0297946.1"/>
    </source>
</evidence>
<reference evidence="6 7" key="1">
    <citation type="submission" date="2019-07" db="EMBL/GenBank/DDBJ databases">
        <title>Draft genome assembly of a fouling barnacle, Amphibalanus amphitrite (Darwin, 1854): The first reference genome for Thecostraca.</title>
        <authorList>
            <person name="Kim W."/>
        </authorList>
    </citation>
    <scope>NUCLEOTIDE SEQUENCE [LARGE SCALE GENOMIC DNA]</scope>
    <source>
        <strain evidence="6">SNU_AA5</strain>
        <tissue evidence="6">Soma without cirri and trophi</tissue>
    </source>
</reference>
<keyword evidence="3 5" id="KW-1133">Transmembrane helix</keyword>
<dbReference type="EMBL" id="VIIS01001457">
    <property type="protein sequence ID" value="KAF0297946.1"/>
    <property type="molecule type" value="Genomic_DNA"/>
</dbReference>
<evidence type="ECO:0000313" key="7">
    <source>
        <dbReference type="Proteomes" id="UP000440578"/>
    </source>
</evidence>
<dbReference type="GO" id="GO:0005886">
    <property type="term" value="C:plasma membrane"/>
    <property type="evidence" value="ECO:0007669"/>
    <property type="project" value="TreeGrafter"/>
</dbReference>
<keyword evidence="4 5" id="KW-0472">Membrane</keyword>
<keyword evidence="6" id="KW-0407">Ion channel</keyword>
<organism evidence="6 7">
    <name type="scientific">Amphibalanus amphitrite</name>
    <name type="common">Striped barnacle</name>
    <name type="synonym">Balanus amphitrite</name>
    <dbReference type="NCBI Taxonomy" id="1232801"/>
    <lineage>
        <taxon>Eukaryota</taxon>
        <taxon>Metazoa</taxon>
        <taxon>Ecdysozoa</taxon>
        <taxon>Arthropoda</taxon>
        <taxon>Crustacea</taxon>
        <taxon>Multicrustacea</taxon>
        <taxon>Cirripedia</taxon>
        <taxon>Thoracica</taxon>
        <taxon>Thoracicalcarea</taxon>
        <taxon>Balanomorpha</taxon>
        <taxon>Balanoidea</taxon>
        <taxon>Balanidae</taxon>
        <taxon>Amphibalaninae</taxon>
        <taxon>Amphibalanus</taxon>
    </lineage>
</organism>
<comment type="caution">
    <text evidence="6">The sequence shown here is derived from an EMBL/GenBank/DDBJ whole genome shotgun (WGS) entry which is preliminary data.</text>
</comment>